<dbReference type="CDD" id="cd16841">
    <property type="entry name" value="RraA_family"/>
    <property type="match status" value="1"/>
</dbReference>
<accession>A0ABZ2I2V8</accession>
<dbReference type="Proteomes" id="UP001369958">
    <property type="component" value="Chromosome"/>
</dbReference>
<reference evidence="5 6" key="1">
    <citation type="submission" date="2024-02" db="EMBL/GenBank/DDBJ databases">
        <title>Complete genome sequence of Pelagibacterium nitratireducens ZH15.</title>
        <authorList>
            <person name="Zhao L.H."/>
        </authorList>
    </citation>
    <scope>NUCLEOTIDE SEQUENCE [LARGE SCALE GENOMIC DNA]</scope>
    <source>
        <strain evidence="5 6">ZH15</strain>
    </source>
</reference>
<dbReference type="InterPro" id="IPR005493">
    <property type="entry name" value="RraA/RraA-like"/>
</dbReference>
<organism evidence="5 6">
    <name type="scientific">Pelagibacterium nitratireducens</name>
    <dbReference type="NCBI Taxonomy" id="1046114"/>
    <lineage>
        <taxon>Bacteria</taxon>
        <taxon>Pseudomonadati</taxon>
        <taxon>Pseudomonadota</taxon>
        <taxon>Alphaproteobacteria</taxon>
        <taxon>Hyphomicrobiales</taxon>
        <taxon>Devosiaceae</taxon>
        <taxon>Pelagibacterium</taxon>
    </lineage>
</organism>
<evidence type="ECO:0000256" key="2">
    <source>
        <dbReference type="ARBA" id="ARBA00016549"/>
    </source>
</evidence>
<dbReference type="Pfam" id="PF03737">
    <property type="entry name" value="RraA-like"/>
    <property type="match status" value="1"/>
</dbReference>
<name>A0ABZ2I2V8_9HYPH</name>
<comment type="cofactor">
    <cofactor evidence="1">
        <name>a divalent metal cation</name>
        <dbReference type="ChEBI" id="CHEBI:60240"/>
    </cofactor>
</comment>
<evidence type="ECO:0000313" key="5">
    <source>
        <dbReference type="EMBL" id="WWT33223.1"/>
    </source>
</evidence>
<dbReference type="EMBL" id="CP146275">
    <property type="protein sequence ID" value="WWT33223.1"/>
    <property type="molecule type" value="Genomic_DNA"/>
</dbReference>
<protein>
    <recommendedName>
        <fullName evidence="2">Putative 4-hydroxy-4-methyl-2-oxoglutarate aldolase</fullName>
    </recommendedName>
    <alternativeName>
        <fullName evidence="3">Regulator of ribonuclease activity homolog</fullName>
    </alternativeName>
    <alternativeName>
        <fullName evidence="4">RraA-like protein</fullName>
    </alternativeName>
</protein>
<dbReference type="Gene3D" id="3.50.30.40">
    <property type="entry name" value="Ribonuclease E inhibitor RraA/RraA-like"/>
    <property type="match status" value="1"/>
</dbReference>
<dbReference type="InterPro" id="IPR036704">
    <property type="entry name" value="RraA/RraA-like_sf"/>
</dbReference>
<evidence type="ECO:0000256" key="1">
    <source>
        <dbReference type="ARBA" id="ARBA00001968"/>
    </source>
</evidence>
<dbReference type="PANTHER" id="PTHR33254">
    <property type="entry name" value="4-HYDROXY-4-METHYL-2-OXOGLUTARATE ALDOLASE 3-RELATED"/>
    <property type="match status" value="1"/>
</dbReference>
<evidence type="ECO:0000256" key="4">
    <source>
        <dbReference type="ARBA" id="ARBA00030169"/>
    </source>
</evidence>
<dbReference type="RefSeq" id="WP_338608670.1">
    <property type="nucleotide sequence ID" value="NZ_CP146275.1"/>
</dbReference>
<evidence type="ECO:0000313" key="6">
    <source>
        <dbReference type="Proteomes" id="UP001369958"/>
    </source>
</evidence>
<dbReference type="PANTHER" id="PTHR33254:SF4">
    <property type="entry name" value="4-HYDROXY-4-METHYL-2-OXOGLUTARATE ALDOLASE 3-RELATED"/>
    <property type="match status" value="1"/>
</dbReference>
<sequence length="237" mass="25765">MMDFTWKDTRLGYTVRKRPESIDIDRARFEGLYTSNVSDVMGKLMTMDHQIKPVVPVQKPIIGHAITVMVHPGANLMVKKAMEMAQPGDVIVVNDQFDRNNALLGGIMAEMAAHKGIAAFVTNGLVRDQEELEAAGVPVFSIGLTPMAPASSRPMGQINTPISCGGVIVHPGDIIIADNSGVVAIPAMDLETVLKRCEALRKKEWDWLHPEVPGEYAIYASTNTELTNTGCEIEPGV</sequence>
<gene>
    <name evidence="5" type="ORF">V6617_01770</name>
</gene>
<proteinExistence type="predicted"/>
<keyword evidence="6" id="KW-1185">Reference proteome</keyword>
<dbReference type="SUPFAM" id="SSF89562">
    <property type="entry name" value="RraA-like"/>
    <property type="match status" value="1"/>
</dbReference>
<evidence type="ECO:0000256" key="3">
    <source>
        <dbReference type="ARBA" id="ARBA00029596"/>
    </source>
</evidence>